<name>A0A2T2ZZV2_9PEZI</name>
<sequence>MTSAFSLACCPDSCPTSVEDSELPLARFEGNRVLKPATMVRGCRQGVNAFMPQASQNPPSYSSYQVTKVTQDNFTGAHVGVVAAQLAMHLNTIQAVQGLVLSYMHIICACRVRQPTRPYQVQRISPTSPETRGDSRRQLCPTLKRNLSSTVLHGYFASSALPNELLTFTMLIGTCSTSCHHASCQFNIARLT</sequence>
<accession>A0A2T2ZZV2</accession>
<protein>
    <submittedName>
        <fullName evidence="1">Uncharacterized protein</fullName>
    </submittedName>
</protein>
<dbReference type="InParanoid" id="A0A2T2ZZV2"/>
<keyword evidence="2" id="KW-1185">Reference proteome</keyword>
<proteinExistence type="predicted"/>
<organism evidence="1 2">
    <name type="scientific">Coniella lustricola</name>
    <dbReference type="NCBI Taxonomy" id="2025994"/>
    <lineage>
        <taxon>Eukaryota</taxon>
        <taxon>Fungi</taxon>
        <taxon>Dikarya</taxon>
        <taxon>Ascomycota</taxon>
        <taxon>Pezizomycotina</taxon>
        <taxon>Sordariomycetes</taxon>
        <taxon>Sordariomycetidae</taxon>
        <taxon>Diaporthales</taxon>
        <taxon>Schizoparmaceae</taxon>
        <taxon>Coniella</taxon>
    </lineage>
</organism>
<reference evidence="1 2" key="1">
    <citation type="journal article" date="2018" name="Mycol. Prog.">
        <title>Coniella lustricola, a new species from submerged detritus.</title>
        <authorList>
            <person name="Raudabaugh D.B."/>
            <person name="Iturriaga T."/>
            <person name="Carver A."/>
            <person name="Mondo S."/>
            <person name="Pangilinan J."/>
            <person name="Lipzen A."/>
            <person name="He G."/>
            <person name="Amirebrahimi M."/>
            <person name="Grigoriev I.V."/>
            <person name="Miller A.N."/>
        </authorList>
    </citation>
    <scope>NUCLEOTIDE SEQUENCE [LARGE SCALE GENOMIC DNA]</scope>
    <source>
        <strain evidence="1 2">B22-T-1</strain>
    </source>
</reference>
<evidence type="ECO:0000313" key="1">
    <source>
        <dbReference type="EMBL" id="PSR80218.1"/>
    </source>
</evidence>
<gene>
    <name evidence="1" type="ORF">BD289DRAFT_71865</name>
</gene>
<dbReference type="AlphaFoldDB" id="A0A2T2ZZV2"/>
<dbReference type="EMBL" id="KZ678537">
    <property type="protein sequence ID" value="PSR80218.1"/>
    <property type="molecule type" value="Genomic_DNA"/>
</dbReference>
<evidence type="ECO:0000313" key="2">
    <source>
        <dbReference type="Proteomes" id="UP000241462"/>
    </source>
</evidence>
<dbReference type="Proteomes" id="UP000241462">
    <property type="component" value="Unassembled WGS sequence"/>
</dbReference>